<comment type="caution">
    <text evidence="6">The sequence shown here is derived from an EMBL/GenBank/DDBJ whole genome shotgun (WGS) entry which is preliminary data.</text>
</comment>
<dbReference type="GO" id="GO:0042597">
    <property type="term" value="C:periplasmic space"/>
    <property type="evidence" value="ECO:0007669"/>
    <property type="project" value="UniProtKB-SubCell"/>
</dbReference>
<evidence type="ECO:0000256" key="3">
    <source>
        <dbReference type="ARBA" id="ARBA00022729"/>
    </source>
</evidence>
<gene>
    <name evidence="6" type="ORF">EFK50_09755</name>
</gene>
<dbReference type="OrthoDB" id="8109583at2"/>
<evidence type="ECO:0000256" key="1">
    <source>
        <dbReference type="ARBA" id="ARBA00004418"/>
    </source>
</evidence>
<comment type="subcellular location">
    <subcellularLocation>
        <location evidence="1">Periplasm</location>
    </subcellularLocation>
</comment>
<evidence type="ECO:0000313" key="7">
    <source>
        <dbReference type="Proteomes" id="UP000267128"/>
    </source>
</evidence>
<dbReference type="EMBL" id="RJSE01000007">
    <property type="protein sequence ID" value="RNL62090.1"/>
    <property type="molecule type" value="Genomic_DNA"/>
</dbReference>
<protein>
    <recommendedName>
        <fullName evidence="5">SsuA/THI5-like domain-containing protein</fullName>
    </recommendedName>
</protein>
<evidence type="ECO:0000259" key="5">
    <source>
        <dbReference type="Pfam" id="PF09084"/>
    </source>
</evidence>
<proteinExistence type="inferred from homology"/>
<dbReference type="PROSITE" id="PS51257">
    <property type="entry name" value="PROKAR_LIPOPROTEIN"/>
    <property type="match status" value="1"/>
</dbReference>
<keyword evidence="7" id="KW-1185">Reference proteome</keyword>
<dbReference type="Proteomes" id="UP000267128">
    <property type="component" value="Unassembled WGS sequence"/>
</dbReference>
<dbReference type="AlphaFoldDB" id="A0A3N0CF55"/>
<sequence length="373" mass="39640">MRRNRLVLGVSALSVLAVTAAGCGSDSTSDADGAEFEIKPVAGCTTGWTDPADLSPTRKAARCDAGAPAPQPLEKSTKLTIAITNKSAELIAPLVWGQKHGEFEKENLTLDIKVIPPADALNLLASEKIDAWLSSPDASFHNALSQDYDLKWVSGNYFESSESKSGLWAKAENATKLDGASVGSAAGPGSVIMLPIATALEEAGVSIKDVKVQQLPSADQITALQNGGTDASWLLTPTWAQVADDPAYTFIGGQPAGEPLGGFIYGKELLKENPDVGRALLRAYIRTVNTTFSGDYKKDPALVAELAELLEVPAETLSASPSLIIDWEIRKGTSERLQEIWHDLDALSYDDTIPESEVVDRSFYEAAVGHQGS</sequence>
<evidence type="ECO:0000256" key="2">
    <source>
        <dbReference type="ARBA" id="ARBA00010742"/>
    </source>
</evidence>
<dbReference type="Gene3D" id="3.40.190.10">
    <property type="entry name" value="Periplasmic binding protein-like II"/>
    <property type="match status" value="2"/>
</dbReference>
<name>A0A3N0CF55_9ACTN</name>
<feature type="chain" id="PRO_5039532440" description="SsuA/THI5-like domain-containing protein" evidence="4">
    <location>
        <begin position="21"/>
        <end position="373"/>
    </location>
</feature>
<dbReference type="Pfam" id="PF09084">
    <property type="entry name" value="NMT1"/>
    <property type="match status" value="1"/>
</dbReference>
<feature type="signal peptide" evidence="4">
    <location>
        <begin position="1"/>
        <end position="20"/>
    </location>
</feature>
<comment type="similarity">
    <text evidence="2">Belongs to the bacterial solute-binding protein SsuA/TauA family.</text>
</comment>
<dbReference type="RefSeq" id="WP_123227385.1">
    <property type="nucleotide sequence ID" value="NZ_RJSE01000007.1"/>
</dbReference>
<accession>A0A3N0CF55</accession>
<dbReference type="InterPro" id="IPR015168">
    <property type="entry name" value="SsuA/THI5"/>
</dbReference>
<dbReference type="SUPFAM" id="SSF53850">
    <property type="entry name" value="Periplasmic binding protein-like II"/>
    <property type="match status" value="1"/>
</dbReference>
<dbReference type="PANTHER" id="PTHR30024">
    <property type="entry name" value="ALIPHATIC SULFONATES-BINDING PROTEIN-RELATED"/>
    <property type="match status" value="1"/>
</dbReference>
<evidence type="ECO:0000256" key="4">
    <source>
        <dbReference type="SAM" id="SignalP"/>
    </source>
</evidence>
<feature type="domain" description="SsuA/THI5-like" evidence="5">
    <location>
        <begin position="91"/>
        <end position="285"/>
    </location>
</feature>
<organism evidence="6 7">
    <name type="scientific">Nocardioides marmoriginsengisoli</name>
    <dbReference type="NCBI Taxonomy" id="661483"/>
    <lineage>
        <taxon>Bacteria</taxon>
        <taxon>Bacillati</taxon>
        <taxon>Actinomycetota</taxon>
        <taxon>Actinomycetes</taxon>
        <taxon>Propionibacteriales</taxon>
        <taxon>Nocardioidaceae</taxon>
        <taxon>Nocardioides</taxon>
    </lineage>
</organism>
<dbReference type="PANTHER" id="PTHR30024:SF47">
    <property type="entry name" value="TAURINE-BINDING PERIPLASMIC PROTEIN"/>
    <property type="match status" value="1"/>
</dbReference>
<reference evidence="6 7" key="1">
    <citation type="submission" date="2018-11" db="EMBL/GenBank/DDBJ databases">
        <authorList>
            <person name="Li F."/>
        </authorList>
    </citation>
    <scope>NUCLEOTIDE SEQUENCE [LARGE SCALE GENOMIC DNA]</scope>
    <source>
        <strain evidence="6 7">Gsoil 097</strain>
    </source>
</reference>
<keyword evidence="3 4" id="KW-0732">Signal</keyword>
<evidence type="ECO:0000313" key="6">
    <source>
        <dbReference type="EMBL" id="RNL62090.1"/>
    </source>
</evidence>